<keyword evidence="3" id="KW-1185">Reference proteome</keyword>
<sequence>MGMRRSPAPSSRNPRMSRSRRVAPPAESRLASRYATASMSDAFAMTLADDAPNDALTLARATLERPPGWFLALIRMRDAMVKPFGLKTATAMQDELAKSGTPHVAFFRILSTTPTEVLFGENDRHLDFQLSILIRPQAGSARREVVATTVVNCHNWLGKFYLALILPFHVLVVKANLARAGEQFGEKRDRA</sequence>
<evidence type="ECO:0000313" key="3">
    <source>
        <dbReference type="Proteomes" id="UP000197468"/>
    </source>
</evidence>
<evidence type="ECO:0000256" key="1">
    <source>
        <dbReference type="SAM" id="MobiDB-lite"/>
    </source>
</evidence>
<reference evidence="2 3" key="1">
    <citation type="journal article" date="2008" name="Int. J. Syst. Evol. Microbiol.">
        <title>Description of Roseateles aquatilis sp. nov. and Roseateles terrae sp. nov., in the class Betaproteobacteria, and emended description of the genus Roseateles.</title>
        <authorList>
            <person name="Gomila M."/>
            <person name="Bowien B."/>
            <person name="Falsen E."/>
            <person name="Moore E.R."/>
            <person name="Lalucat J."/>
        </authorList>
    </citation>
    <scope>NUCLEOTIDE SEQUENCE [LARGE SCALE GENOMIC DNA]</scope>
    <source>
        <strain evidence="2 3">CCUG 48205</strain>
    </source>
</reference>
<dbReference type="EMBL" id="NIOF01000012">
    <property type="protein sequence ID" value="OWQ85662.1"/>
    <property type="molecule type" value="Genomic_DNA"/>
</dbReference>
<dbReference type="InterPro" id="IPR021295">
    <property type="entry name" value="DUF2867"/>
</dbReference>
<feature type="compositionally biased region" description="Low complexity" evidence="1">
    <location>
        <begin position="1"/>
        <end position="14"/>
    </location>
</feature>
<dbReference type="Proteomes" id="UP000197468">
    <property type="component" value="Unassembled WGS sequence"/>
</dbReference>
<feature type="region of interest" description="Disordered" evidence="1">
    <location>
        <begin position="1"/>
        <end position="28"/>
    </location>
</feature>
<evidence type="ECO:0008006" key="4">
    <source>
        <dbReference type="Google" id="ProtNLM"/>
    </source>
</evidence>
<name>A0A246IZM7_9BURK</name>
<dbReference type="Pfam" id="PF11066">
    <property type="entry name" value="DUF2867"/>
    <property type="match status" value="1"/>
</dbReference>
<gene>
    <name evidence="2" type="ORF">CDN99_21510</name>
</gene>
<organism evidence="2 3">
    <name type="scientific">Roseateles aquatilis</name>
    <dbReference type="NCBI Taxonomy" id="431061"/>
    <lineage>
        <taxon>Bacteria</taxon>
        <taxon>Pseudomonadati</taxon>
        <taxon>Pseudomonadota</taxon>
        <taxon>Betaproteobacteria</taxon>
        <taxon>Burkholderiales</taxon>
        <taxon>Sphaerotilaceae</taxon>
        <taxon>Roseateles</taxon>
    </lineage>
</organism>
<accession>A0A246IZM7</accession>
<evidence type="ECO:0000313" key="2">
    <source>
        <dbReference type="EMBL" id="OWQ85662.1"/>
    </source>
</evidence>
<protein>
    <recommendedName>
        <fullName evidence="4">DUF2867 domain-containing protein</fullName>
    </recommendedName>
</protein>
<proteinExistence type="predicted"/>
<comment type="caution">
    <text evidence="2">The sequence shown here is derived from an EMBL/GenBank/DDBJ whole genome shotgun (WGS) entry which is preliminary data.</text>
</comment>
<dbReference type="AlphaFoldDB" id="A0A246IZM7"/>